<proteinExistence type="predicted"/>
<dbReference type="EMBL" id="CACVAR010000246">
    <property type="protein sequence ID" value="CAA6814867.1"/>
    <property type="molecule type" value="Genomic_DNA"/>
</dbReference>
<sequence>MKKQGLLDIIANLDSVGDTPSGKTTVLYSGKINGESMADFVVLKSDKNVRHIGKTDVGRFVIELSIEDYGNQQILQDIFFLVPKLQLWDAYKRTSNKIKPIKKRA</sequence>
<reference evidence="1" key="1">
    <citation type="submission" date="2020-01" db="EMBL/GenBank/DDBJ databases">
        <authorList>
            <person name="Meier V. D."/>
            <person name="Meier V D."/>
        </authorList>
    </citation>
    <scope>NUCLEOTIDE SEQUENCE</scope>
    <source>
        <strain evidence="1">HLG_WM_MAG_03</strain>
    </source>
</reference>
<dbReference type="AlphaFoldDB" id="A0A6S6TEH3"/>
<organism evidence="1">
    <name type="scientific">uncultured Sulfurovum sp</name>
    <dbReference type="NCBI Taxonomy" id="269237"/>
    <lineage>
        <taxon>Bacteria</taxon>
        <taxon>Pseudomonadati</taxon>
        <taxon>Campylobacterota</taxon>
        <taxon>Epsilonproteobacteria</taxon>
        <taxon>Campylobacterales</taxon>
        <taxon>Sulfurovaceae</taxon>
        <taxon>Sulfurovum</taxon>
        <taxon>environmental samples</taxon>
    </lineage>
</organism>
<evidence type="ECO:0000313" key="1">
    <source>
        <dbReference type="EMBL" id="CAA6814867.1"/>
    </source>
</evidence>
<name>A0A6S6TEH3_9BACT</name>
<gene>
    <name evidence="1" type="ORF">HELGO_WM45206</name>
</gene>
<accession>A0A6S6TEH3</accession>
<protein>
    <submittedName>
        <fullName evidence="1">Uncharacterized protein</fullName>
    </submittedName>
</protein>